<dbReference type="OrthoDB" id="8922241at2759"/>
<organism evidence="4 5">
    <name type="scientific">Exidia glandulosa HHB12029</name>
    <dbReference type="NCBI Taxonomy" id="1314781"/>
    <lineage>
        <taxon>Eukaryota</taxon>
        <taxon>Fungi</taxon>
        <taxon>Dikarya</taxon>
        <taxon>Basidiomycota</taxon>
        <taxon>Agaricomycotina</taxon>
        <taxon>Agaricomycetes</taxon>
        <taxon>Auriculariales</taxon>
        <taxon>Exidiaceae</taxon>
        <taxon>Exidia</taxon>
    </lineage>
</organism>
<feature type="compositionally biased region" description="Pro residues" evidence="2">
    <location>
        <begin position="88"/>
        <end position="98"/>
    </location>
</feature>
<keyword evidence="1" id="KW-0479">Metal-binding</keyword>
<dbReference type="InParanoid" id="A0A165GN43"/>
<dbReference type="SMART" id="SM00355">
    <property type="entry name" value="ZnF_C2H2"/>
    <property type="match status" value="2"/>
</dbReference>
<sequence length="198" mass="21725">MSTYGYHFHMDDTNWWHFCTFCGAAFEDRASFDFHFWPCVARAPFLNDLHKLPEAAPTVPIQPPTPVQVLSTTPIERNQSSPASSAAVPPPLMQPTPANPAVTKKKAKAKTATPKESSVRKSRKKAKSAMAKATCPTCLRTFSRAPDLTRHRKTVHRSGGIEAAASSRGKCYCTVPGCGLLLSRGDALARHLRTVHRD</sequence>
<dbReference type="EMBL" id="KV426041">
    <property type="protein sequence ID" value="KZV90765.1"/>
    <property type="molecule type" value="Genomic_DNA"/>
</dbReference>
<evidence type="ECO:0000256" key="2">
    <source>
        <dbReference type="SAM" id="MobiDB-lite"/>
    </source>
</evidence>
<keyword evidence="5" id="KW-1185">Reference proteome</keyword>
<dbReference type="Proteomes" id="UP000077266">
    <property type="component" value="Unassembled WGS sequence"/>
</dbReference>
<name>A0A165GN43_EXIGL</name>
<dbReference type="PROSITE" id="PS50157">
    <property type="entry name" value="ZINC_FINGER_C2H2_2"/>
    <property type="match status" value="1"/>
</dbReference>
<keyword evidence="1" id="KW-0862">Zinc</keyword>
<reference evidence="4 5" key="1">
    <citation type="journal article" date="2016" name="Mol. Biol. Evol.">
        <title>Comparative Genomics of Early-Diverging Mushroom-Forming Fungi Provides Insights into the Origins of Lignocellulose Decay Capabilities.</title>
        <authorList>
            <person name="Nagy L.G."/>
            <person name="Riley R."/>
            <person name="Tritt A."/>
            <person name="Adam C."/>
            <person name="Daum C."/>
            <person name="Floudas D."/>
            <person name="Sun H."/>
            <person name="Yadav J.S."/>
            <person name="Pangilinan J."/>
            <person name="Larsson K.H."/>
            <person name="Matsuura K."/>
            <person name="Barry K."/>
            <person name="Labutti K."/>
            <person name="Kuo R."/>
            <person name="Ohm R.A."/>
            <person name="Bhattacharya S.S."/>
            <person name="Shirouzu T."/>
            <person name="Yoshinaga Y."/>
            <person name="Martin F.M."/>
            <person name="Grigoriev I.V."/>
            <person name="Hibbett D.S."/>
        </authorList>
    </citation>
    <scope>NUCLEOTIDE SEQUENCE [LARGE SCALE GENOMIC DNA]</scope>
    <source>
        <strain evidence="4 5">HHB12029</strain>
    </source>
</reference>
<dbReference type="Pfam" id="PF00096">
    <property type="entry name" value="zf-C2H2"/>
    <property type="match status" value="1"/>
</dbReference>
<dbReference type="SUPFAM" id="SSF118359">
    <property type="entry name" value="Expressed protein At2g23090/F21P24.15"/>
    <property type="match status" value="1"/>
</dbReference>
<feature type="region of interest" description="Disordered" evidence="2">
    <location>
        <begin position="74"/>
        <end position="127"/>
    </location>
</feature>
<evidence type="ECO:0000313" key="4">
    <source>
        <dbReference type="EMBL" id="KZV90765.1"/>
    </source>
</evidence>
<keyword evidence="1" id="KW-0863">Zinc-finger</keyword>
<proteinExistence type="predicted"/>
<dbReference type="AlphaFoldDB" id="A0A165GN43"/>
<dbReference type="PROSITE" id="PS00028">
    <property type="entry name" value="ZINC_FINGER_C2H2_1"/>
    <property type="match status" value="2"/>
</dbReference>
<dbReference type="GO" id="GO:0008270">
    <property type="term" value="F:zinc ion binding"/>
    <property type="evidence" value="ECO:0007669"/>
    <property type="project" value="UniProtKB-KW"/>
</dbReference>
<gene>
    <name evidence="4" type="ORF">EXIGLDRAFT_770521</name>
</gene>
<dbReference type="Gene3D" id="3.30.160.60">
    <property type="entry name" value="Classic Zinc Finger"/>
    <property type="match status" value="1"/>
</dbReference>
<protein>
    <recommendedName>
        <fullName evidence="3">C2H2-type domain-containing protein</fullName>
    </recommendedName>
</protein>
<evidence type="ECO:0000256" key="1">
    <source>
        <dbReference type="PROSITE-ProRule" id="PRU00042"/>
    </source>
</evidence>
<accession>A0A165GN43</accession>
<evidence type="ECO:0000313" key="5">
    <source>
        <dbReference type="Proteomes" id="UP000077266"/>
    </source>
</evidence>
<feature type="domain" description="C2H2-type" evidence="3">
    <location>
        <begin position="133"/>
        <end position="156"/>
    </location>
</feature>
<dbReference type="InterPro" id="IPR013087">
    <property type="entry name" value="Znf_C2H2_type"/>
</dbReference>
<evidence type="ECO:0000259" key="3">
    <source>
        <dbReference type="PROSITE" id="PS50157"/>
    </source>
</evidence>